<dbReference type="InterPro" id="IPR009078">
    <property type="entry name" value="Ferritin-like_SF"/>
</dbReference>
<dbReference type="InterPro" id="IPR029447">
    <property type="entry name" value="DUF4439"/>
</dbReference>
<reference evidence="2 3" key="1">
    <citation type="submission" date="2019-01" db="EMBL/GenBank/DDBJ databases">
        <title>Nocardioides guangzhouensis sp. nov., an actinobacterium isolated from soil.</title>
        <authorList>
            <person name="Fu Y."/>
            <person name="Cai Y."/>
            <person name="Lin Z."/>
            <person name="Chen P."/>
        </authorList>
    </citation>
    <scope>NUCLEOTIDE SEQUENCE [LARGE SCALE GENOMIC DNA]</scope>
    <source>
        <strain evidence="2 3">NBRC 105384</strain>
    </source>
</reference>
<protein>
    <submittedName>
        <fullName evidence="2">DUF4439 domain-containing protein</fullName>
    </submittedName>
</protein>
<organism evidence="2 3">
    <name type="scientific">Nocardioides iriomotensis</name>
    <dbReference type="NCBI Taxonomy" id="715784"/>
    <lineage>
        <taxon>Bacteria</taxon>
        <taxon>Bacillati</taxon>
        <taxon>Actinomycetota</taxon>
        <taxon>Actinomycetes</taxon>
        <taxon>Propionibacteriales</taxon>
        <taxon>Nocardioidaceae</taxon>
        <taxon>Nocardioides</taxon>
    </lineage>
</organism>
<gene>
    <name evidence="2" type="ORF">ETU37_10380</name>
</gene>
<sequence length="141" mass="14568">MTPEEALQATLAGEHAAVYVYGVLGGRVSSSAEPGLAASLRAAYTVHRGRRDQVTAILLHADAEPVAAEVSYELPNAATTAADCRAAAAEIEERCAEVYAAAVGSTARANRQWAIDALTDSAVRALGFGAQSMPFPGVPEL</sequence>
<dbReference type="SUPFAM" id="SSF47240">
    <property type="entry name" value="Ferritin-like"/>
    <property type="match status" value="1"/>
</dbReference>
<evidence type="ECO:0000313" key="3">
    <source>
        <dbReference type="Proteomes" id="UP000291189"/>
    </source>
</evidence>
<keyword evidence="3" id="KW-1185">Reference proteome</keyword>
<name>A0A4Q5J1G5_9ACTN</name>
<dbReference type="CDD" id="cd00657">
    <property type="entry name" value="Ferritin_like"/>
    <property type="match status" value="1"/>
</dbReference>
<dbReference type="EMBL" id="SDPU01000021">
    <property type="protein sequence ID" value="RYU12400.1"/>
    <property type="molecule type" value="Genomic_DNA"/>
</dbReference>
<comment type="caution">
    <text evidence="2">The sequence shown here is derived from an EMBL/GenBank/DDBJ whole genome shotgun (WGS) entry which is preliminary data.</text>
</comment>
<dbReference type="Proteomes" id="UP000291189">
    <property type="component" value="Unassembled WGS sequence"/>
</dbReference>
<proteinExistence type="predicted"/>
<dbReference type="InterPro" id="IPR012347">
    <property type="entry name" value="Ferritin-like"/>
</dbReference>
<dbReference type="Gene3D" id="1.20.1260.10">
    <property type="match status" value="1"/>
</dbReference>
<dbReference type="OrthoDB" id="5195580at2"/>
<evidence type="ECO:0000313" key="2">
    <source>
        <dbReference type="EMBL" id="RYU12400.1"/>
    </source>
</evidence>
<dbReference type="AlphaFoldDB" id="A0A4Q5J1G5"/>
<dbReference type="RefSeq" id="WP_129987232.1">
    <property type="nucleotide sequence ID" value="NZ_SDPU01000021.1"/>
</dbReference>
<accession>A0A4Q5J1G5</accession>
<evidence type="ECO:0000259" key="1">
    <source>
        <dbReference type="Pfam" id="PF14530"/>
    </source>
</evidence>
<dbReference type="Pfam" id="PF14530">
    <property type="entry name" value="DUF4439"/>
    <property type="match status" value="1"/>
</dbReference>
<feature type="domain" description="DUF4439" evidence="1">
    <location>
        <begin position="6"/>
        <end position="140"/>
    </location>
</feature>